<evidence type="ECO:0000256" key="2">
    <source>
        <dbReference type="ARBA" id="ARBA00010772"/>
    </source>
</evidence>
<accession>A0AAV4LDP4</accession>
<keyword evidence="4 7" id="KW-0479">Metal-binding</keyword>
<dbReference type="AlphaFoldDB" id="A0AAV4LDP4"/>
<dbReference type="Pfam" id="PF20511">
    <property type="entry name" value="PMI_typeI_cat"/>
    <property type="match status" value="1"/>
</dbReference>
<comment type="cofactor">
    <cofactor evidence="8">
        <name>Zn(2+)</name>
        <dbReference type="ChEBI" id="CHEBI:29105"/>
    </cofactor>
    <text evidence="8">Binds 1 zinc ion per subunit.</text>
</comment>
<feature type="binding site" evidence="8">
    <location>
        <position position="98"/>
    </location>
    <ligand>
        <name>Zn(2+)</name>
        <dbReference type="ChEBI" id="CHEBI:29105"/>
    </ligand>
</feature>
<feature type="active site" evidence="9">
    <location>
        <position position="193"/>
    </location>
</feature>
<dbReference type="EC" id="5.3.1.8" evidence="3 7"/>
<gene>
    <name evidence="12" type="primary">manA_1</name>
    <name evidence="12" type="ORF">DNHGIG_13680</name>
</gene>
<protein>
    <recommendedName>
        <fullName evidence="3 7">Mannose-6-phosphate isomerase</fullName>
        <ecNumber evidence="3 7">5.3.1.8</ecNumber>
    </recommendedName>
</protein>
<dbReference type="InterPro" id="IPR001250">
    <property type="entry name" value="Man6P_Isoase-1"/>
</dbReference>
<dbReference type="InterPro" id="IPR011051">
    <property type="entry name" value="RmlC_Cupin_sf"/>
</dbReference>
<dbReference type="CDD" id="cd07010">
    <property type="entry name" value="cupin_PMI_type_I_N_bac"/>
    <property type="match status" value="1"/>
</dbReference>
<keyword evidence="13" id="KW-1185">Reference proteome</keyword>
<dbReference type="Gene3D" id="2.60.120.10">
    <property type="entry name" value="Jelly Rolls"/>
    <property type="match status" value="2"/>
</dbReference>
<evidence type="ECO:0000313" key="12">
    <source>
        <dbReference type="EMBL" id="GIM45819.1"/>
    </source>
</evidence>
<evidence type="ECO:0000256" key="1">
    <source>
        <dbReference type="ARBA" id="ARBA00000757"/>
    </source>
</evidence>
<dbReference type="GO" id="GO:0005975">
    <property type="term" value="P:carbohydrate metabolic process"/>
    <property type="evidence" value="ECO:0007669"/>
    <property type="project" value="UniProtKB-UniRule"/>
</dbReference>
<dbReference type="InterPro" id="IPR046457">
    <property type="entry name" value="PMI_typeI_cat"/>
</dbReference>
<comment type="similarity">
    <text evidence="2 7">Belongs to the mannose-6-phosphate isomerase type 1 family.</text>
</comment>
<dbReference type="InterPro" id="IPR051804">
    <property type="entry name" value="Carb_Metab_Reg_Kinase/Isom"/>
</dbReference>
<evidence type="ECO:0000256" key="6">
    <source>
        <dbReference type="ARBA" id="ARBA00023235"/>
    </source>
</evidence>
<dbReference type="InterPro" id="IPR014628">
    <property type="entry name" value="Man6P_isomerase_Firm_short"/>
</dbReference>
<evidence type="ECO:0000256" key="5">
    <source>
        <dbReference type="ARBA" id="ARBA00022833"/>
    </source>
</evidence>
<keyword evidence="5 7" id="KW-0862">Zinc</keyword>
<dbReference type="EMBL" id="BOQE01000001">
    <property type="protein sequence ID" value="GIM45819.1"/>
    <property type="molecule type" value="Genomic_DNA"/>
</dbReference>
<dbReference type="InterPro" id="IPR014710">
    <property type="entry name" value="RmlC-like_jellyroll"/>
</dbReference>
<comment type="caution">
    <text evidence="12">The sequence shown here is derived from an EMBL/GenBank/DDBJ whole genome shotgun (WGS) entry which is preliminary data.</text>
</comment>
<dbReference type="Pfam" id="PF21621">
    <property type="entry name" value="MPI_cupin_dom"/>
    <property type="match status" value="1"/>
</dbReference>
<comment type="catalytic activity">
    <reaction evidence="1 7">
        <text>D-mannose 6-phosphate = D-fructose 6-phosphate</text>
        <dbReference type="Rhea" id="RHEA:12356"/>
        <dbReference type="ChEBI" id="CHEBI:58735"/>
        <dbReference type="ChEBI" id="CHEBI:61527"/>
        <dbReference type="EC" id="5.3.1.8"/>
    </reaction>
</comment>
<dbReference type="NCBIfam" id="TIGR00218">
    <property type="entry name" value="manA"/>
    <property type="match status" value="1"/>
</dbReference>
<evidence type="ECO:0000256" key="7">
    <source>
        <dbReference type="PIRNR" id="PIRNR036894"/>
    </source>
</evidence>
<evidence type="ECO:0000256" key="9">
    <source>
        <dbReference type="PIRSR" id="PIRSR036894-2"/>
    </source>
</evidence>
<feature type="binding site" evidence="8">
    <location>
        <position position="173"/>
    </location>
    <ligand>
        <name>Zn(2+)</name>
        <dbReference type="ChEBI" id="CHEBI:29105"/>
    </ligand>
</feature>
<feature type="domain" description="Mannose-6-phosphate isomerase cupin" evidence="11">
    <location>
        <begin position="239"/>
        <end position="315"/>
    </location>
</feature>
<evidence type="ECO:0000256" key="3">
    <source>
        <dbReference type="ARBA" id="ARBA00011956"/>
    </source>
</evidence>
<evidence type="ECO:0000259" key="10">
    <source>
        <dbReference type="Pfam" id="PF20511"/>
    </source>
</evidence>
<organism evidence="12 13">
    <name type="scientific">Collibacillus ludicampi</name>
    <dbReference type="NCBI Taxonomy" id="2771369"/>
    <lineage>
        <taxon>Bacteria</taxon>
        <taxon>Bacillati</taxon>
        <taxon>Bacillota</taxon>
        <taxon>Bacilli</taxon>
        <taxon>Bacillales</taxon>
        <taxon>Alicyclobacillaceae</taxon>
        <taxon>Collibacillus</taxon>
    </lineage>
</organism>
<dbReference type="PANTHER" id="PTHR42742:SF3">
    <property type="entry name" value="FRUCTOKINASE"/>
    <property type="match status" value="1"/>
</dbReference>
<dbReference type="GO" id="GO:0004476">
    <property type="term" value="F:mannose-6-phosphate isomerase activity"/>
    <property type="evidence" value="ECO:0007669"/>
    <property type="project" value="UniProtKB-UniRule"/>
</dbReference>
<sequence length="318" mass="36264">MNAYPLLFTPSYHERIWGGTRLRTLFDYPIPSESTGEAWVISDHPNGRSTVANGVYKGHTIQDLLQKHPDWFADHPFERFPLLVKLLDACDDLSVQVHPDDEFASLYENGELGKTECWYIVHAEPGAEIVYGHTAKTKEELAEMMAQGQWDELLVRVPVRAGDFFYIPHGTIHALGKGIVVLETQQNSDVTYRAFDYDRVDPSGRKRELHVDKVLQVTKVPFVKKDIKAKIMDHGSLRITHYLQGPYFSAEKWELSGNHEERSKDRFILLSVLFGSARLQWSEGELVIRKGDHVLIPRTLGPYSLSGDLEAFVSYLPE</sequence>
<dbReference type="PANTHER" id="PTHR42742">
    <property type="entry name" value="TRANSCRIPTIONAL REPRESSOR MPRA"/>
    <property type="match status" value="1"/>
</dbReference>
<feature type="domain" description="Phosphomannose isomerase type I catalytic" evidence="10">
    <location>
        <begin position="9"/>
        <end position="105"/>
    </location>
</feature>
<dbReference type="PIRSF" id="PIRSF036894">
    <property type="entry name" value="PMI_Firm_short"/>
    <property type="match status" value="1"/>
</dbReference>
<dbReference type="GO" id="GO:0008270">
    <property type="term" value="F:zinc ion binding"/>
    <property type="evidence" value="ECO:0007669"/>
    <property type="project" value="UniProtKB-UniRule"/>
</dbReference>
<evidence type="ECO:0000313" key="13">
    <source>
        <dbReference type="Proteomes" id="UP001057291"/>
    </source>
</evidence>
<feature type="binding site" evidence="8">
    <location>
        <position position="116"/>
    </location>
    <ligand>
        <name>Zn(2+)</name>
        <dbReference type="ChEBI" id="CHEBI:29105"/>
    </ligand>
</feature>
<dbReference type="Proteomes" id="UP001057291">
    <property type="component" value="Unassembled WGS sequence"/>
</dbReference>
<keyword evidence="6 7" id="KW-0413">Isomerase</keyword>
<evidence type="ECO:0000256" key="8">
    <source>
        <dbReference type="PIRSR" id="PIRSR036894-1"/>
    </source>
</evidence>
<dbReference type="RefSeq" id="WP_282198987.1">
    <property type="nucleotide sequence ID" value="NZ_BOQE01000001.1"/>
</dbReference>
<name>A0AAV4LDP4_9BACL</name>
<dbReference type="SUPFAM" id="SSF51182">
    <property type="entry name" value="RmlC-like cupins"/>
    <property type="match status" value="1"/>
</dbReference>
<reference evidence="12" key="1">
    <citation type="journal article" date="2023" name="Int. J. Syst. Evol. Microbiol.">
        <title>Collibacillus ludicampi gen. nov., sp. nov., a new soil bacterium of the family Alicyclobacillaceae.</title>
        <authorList>
            <person name="Jojima T."/>
            <person name="Ioku Y."/>
            <person name="Fukuta Y."/>
            <person name="Shirasaka N."/>
            <person name="Matsumura Y."/>
            <person name="Mori M."/>
        </authorList>
    </citation>
    <scope>NUCLEOTIDE SEQUENCE</scope>
    <source>
        <strain evidence="12">TP075</strain>
    </source>
</reference>
<evidence type="ECO:0000259" key="11">
    <source>
        <dbReference type="Pfam" id="PF21621"/>
    </source>
</evidence>
<proteinExistence type="inferred from homology"/>
<dbReference type="InterPro" id="IPR049071">
    <property type="entry name" value="MPI_cupin_dom"/>
</dbReference>
<evidence type="ECO:0000256" key="4">
    <source>
        <dbReference type="ARBA" id="ARBA00022723"/>
    </source>
</evidence>